<dbReference type="Gene3D" id="3.40.50.150">
    <property type="entry name" value="Vaccinia Virus protein VP39"/>
    <property type="match status" value="1"/>
</dbReference>
<feature type="region of interest" description="Disordered" evidence="1">
    <location>
        <begin position="291"/>
        <end position="313"/>
    </location>
</feature>
<name>A0A7S0XCK0_9STRA</name>
<sequence length="313" mass="36050">MGDILFSTVERYHSPRPWGRFLDAGTGVHSLKWLQTLNTESWTAITADNYMRAQIEKEQDIKFRPVDRLLVGNWMDSKFCETLGEYDTIFADYLIGAVDGFSPYEQDTIIKRLRNHVSENGRLYVIGMNPIPDHALQPAEVITEVRRARDACIQLAGHRPYREFPLNWMIRHLESAHFKILKSKSFTILHSEESILRQLRVAQSKLDLMPHMSLRQGMELYLRDLGERVKSAIASAENGRIPLSFDYVIAAEPTKITTPIPPSITTTSEIIRVEDPDIDNRDIRRIIADNEAQENDNKEETNQDINQNIEKTD</sequence>
<dbReference type="EMBL" id="HBFD01001526">
    <property type="protein sequence ID" value="CAD8714738.1"/>
    <property type="molecule type" value="Transcribed_RNA"/>
</dbReference>
<protein>
    <recommendedName>
        <fullName evidence="3">Methyltransferase type 11 domain-containing protein</fullName>
    </recommendedName>
</protein>
<dbReference type="AlphaFoldDB" id="A0A7S0XCK0"/>
<proteinExistence type="predicted"/>
<dbReference type="InterPro" id="IPR029063">
    <property type="entry name" value="SAM-dependent_MTases_sf"/>
</dbReference>
<dbReference type="SUPFAM" id="SSF53335">
    <property type="entry name" value="S-adenosyl-L-methionine-dependent methyltransferases"/>
    <property type="match status" value="1"/>
</dbReference>
<evidence type="ECO:0000313" key="2">
    <source>
        <dbReference type="EMBL" id="CAD8714738.1"/>
    </source>
</evidence>
<evidence type="ECO:0000256" key="1">
    <source>
        <dbReference type="SAM" id="MobiDB-lite"/>
    </source>
</evidence>
<accession>A0A7S0XCK0</accession>
<feature type="compositionally biased region" description="Polar residues" evidence="1">
    <location>
        <begin position="303"/>
        <end position="313"/>
    </location>
</feature>
<gene>
    <name evidence="2" type="ORF">CNEB1095_LOCUS999</name>
</gene>
<evidence type="ECO:0008006" key="3">
    <source>
        <dbReference type="Google" id="ProtNLM"/>
    </source>
</evidence>
<reference evidence="2" key="1">
    <citation type="submission" date="2021-01" db="EMBL/GenBank/DDBJ databases">
        <authorList>
            <person name="Corre E."/>
            <person name="Pelletier E."/>
            <person name="Niang G."/>
            <person name="Scheremetjew M."/>
            <person name="Finn R."/>
            <person name="Kale V."/>
            <person name="Holt S."/>
            <person name="Cochrane G."/>
            <person name="Meng A."/>
            <person name="Brown T."/>
            <person name="Cohen L."/>
        </authorList>
    </citation>
    <scope>NUCLEOTIDE SEQUENCE</scope>
    <source>
        <strain evidence="2">UTEXLB2642</strain>
    </source>
</reference>
<organism evidence="2">
    <name type="scientific">Chromulina nebulosa</name>
    <dbReference type="NCBI Taxonomy" id="96789"/>
    <lineage>
        <taxon>Eukaryota</taxon>
        <taxon>Sar</taxon>
        <taxon>Stramenopiles</taxon>
        <taxon>Ochrophyta</taxon>
        <taxon>Chrysophyceae</taxon>
        <taxon>Chromulinales</taxon>
        <taxon>Chromulinaceae</taxon>
        <taxon>Chromulina</taxon>
    </lineage>
</organism>